<reference evidence="5" key="1">
    <citation type="submission" date="2021-07" db="EMBL/GenBank/DDBJ databases">
        <authorList>
            <person name="Durling M."/>
        </authorList>
    </citation>
    <scope>NUCLEOTIDE SEQUENCE</scope>
</reference>
<evidence type="ECO:0000256" key="3">
    <source>
        <dbReference type="PROSITE-ProRule" id="PRU00023"/>
    </source>
</evidence>
<evidence type="ECO:0000256" key="1">
    <source>
        <dbReference type="ARBA" id="ARBA00022737"/>
    </source>
</evidence>
<keyword evidence="6" id="KW-1185">Reference proteome</keyword>
<proteinExistence type="predicted"/>
<accession>A0A9N9KX74</accession>
<dbReference type="SMART" id="SM00248">
    <property type="entry name" value="ANK"/>
    <property type="match status" value="12"/>
</dbReference>
<dbReference type="AlphaFoldDB" id="A0A9N9KX74"/>
<keyword evidence="1" id="KW-0677">Repeat</keyword>
<feature type="compositionally biased region" description="Polar residues" evidence="4">
    <location>
        <begin position="106"/>
        <end position="125"/>
    </location>
</feature>
<dbReference type="Pfam" id="PF12796">
    <property type="entry name" value="Ank_2"/>
    <property type="match status" value="2"/>
</dbReference>
<evidence type="ECO:0000313" key="6">
    <source>
        <dbReference type="Proteomes" id="UP000696280"/>
    </source>
</evidence>
<dbReference type="OrthoDB" id="539213at2759"/>
<dbReference type="PROSITE" id="PS50297">
    <property type="entry name" value="ANK_REP_REGION"/>
    <property type="match status" value="3"/>
</dbReference>
<dbReference type="PANTHER" id="PTHR24198">
    <property type="entry name" value="ANKYRIN REPEAT AND PROTEIN KINASE DOMAIN-CONTAINING PROTEIN"/>
    <property type="match status" value="1"/>
</dbReference>
<evidence type="ECO:0000313" key="5">
    <source>
        <dbReference type="EMBL" id="CAG8955529.1"/>
    </source>
</evidence>
<feature type="region of interest" description="Disordered" evidence="4">
    <location>
        <begin position="92"/>
        <end position="135"/>
    </location>
</feature>
<evidence type="ECO:0008006" key="7">
    <source>
        <dbReference type="Google" id="ProtNLM"/>
    </source>
</evidence>
<dbReference type="Proteomes" id="UP000696280">
    <property type="component" value="Unassembled WGS sequence"/>
</dbReference>
<keyword evidence="2 3" id="KW-0040">ANK repeat</keyword>
<organism evidence="5 6">
    <name type="scientific">Hymenoscyphus fraxineus</name>
    <dbReference type="NCBI Taxonomy" id="746836"/>
    <lineage>
        <taxon>Eukaryota</taxon>
        <taxon>Fungi</taxon>
        <taxon>Dikarya</taxon>
        <taxon>Ascomycota</taxon>
        <taxon>Pezizomycotina</taxon>
        <taxon>Leotiomycetes</taxon>
        <taxon>Helotiales</taxon>
        <taxon>Helotiaceae</taxon>
        <taxon>Hymenoscyphus</taxon>
    </lineage>
</organism>
<evidence type="ECO:0000256" key="4">
    <source>
        <dbReference type="SAM" id="MobiDB-lite"/>
    </source>
</evidence>
<dbReference type="EMBL" id="CAJVRL010000064">
    <property type="protein sequence ID" value="CAG8955529.1"/>
    <property type="molecule type" value="Genomic_DNA"/>
</dbReference>
<sequence length="1029" mass="115444">MAPSHDEWLAVKQTLFDAWLGGKPLNTDFIKWMKEDHGKGQYERKFKEWGWRKNLTEDEMQFALSQIEARKQLHKKSEVTLDIGDRKIVIPPERTRKRKYREGYSKPSTSEPTEDPTVSQFSGISVHTPPPFQDDPSGTDCILHYSFAARGRSIKKTCTQDSMFQHALVVNCDGLPSLQLLRFMESPEQAGLRNMILKSLRDAEEYPHLSEPDHCFHPEIIRNRRLRLVFTNAELAPRMRRTIYLFVFNIFCSGIDPELPYQGGLTMNVRSTIQQMLSSAVMSFKNTCLNTSSLQPIYEAAKALLLADKNHNIFAGDKLRKMVVALNLDHVDMVAILLKEGVDSNASTIIKKSQCTLLAVANSIEASWLLIDAGAKMNATFTVVPFPVPRFYVRQDLGCHDWTALCCASYATGFTTLVQFLLKKGACPPLSGLYPEPSSSLGTFSNDPRMEFQKLQTENSEVFWILRRARLRVKFSFDLMQYPLQSANEDQIASWIACDDENVNQGFPAFQDWHNMLLTSIEKNRPKYIDLLLKTRLNVNAQIHYSTHGRSLIEVAQNLGHHEIVSQLLLRGAHEFVQDPMVLSVKEAVENGQLSRKVLGGSIKLEKLLHEKLFHHTGLRSVFKELVRFILHDLPWEIRVKAPPQCQQFVLITAIENGELEYATKLVQQGVNLKLLEGNRVGRYPEDQHDTILQLLCSMVCYNESSGQVVETMLDYGALQDEPEPEGYKGYKALGKVFEHIHFEEFGVCLDVVKVLLRAGASPIAPPSQMIDGKITSVAHKLFFNAFAVEVNLKISEQADAFRNAHDVLELMISRGVDIDAVCNGEGVEKWSAGTLLQFSISSRAWNCVPDLLLRIVSLLIESGANINAPAADDGGRTALQAAAVSGSNPNEKLISFLLQKGADVNAPAAEIAGITALQGAAMNGHITILKRLLELGADPNAPGAEIRGRTALEGAAERGRLDTVILLLNNGAIPTMEAVWFAEKEAHYVIRDIIRKRLPEDQRTAAFSREFHERMVKRTYGDECFFDD</sequence>
<dbReference type="PANTHER" id="PTHR24198:SF165">
    <property type="entry name" value="ANKYRIN REPEAT-CONTAINING PROTEIN-RELATED"/>
    <property type="match status" value="1"/>
</dbReference>
<feature type="repeat" description="ANK" evidence="3">
    <location>
        <begin position="913"/>
        <end position="945"/>
    </location>
</feature>
<dbReference type="SUPFAM" id="SSF48403">
    <property type="entry name" value="Ankyrin repeat"/>
    <property type="match status" value="2"/>
</dbReference>
<dbReference type="Gene3D" id="1.25.40.20">
    <property type="entry name" value="Ankyrin repeat-containing domain"/>
    <property type="match status" value="2"/>
</dbReference>
<comment type="caution">
    <text evidence="5">The sequence shown here is derived from an EMBL/GenBank/DDBJ whole genome shotgun (WGS) entry which is preliminary data.</text>
</comment>
<protein>
    <recommendedName>
        <fullName evidence="7">Clr5 domain-containing protein</fullName>
    </recommendedName>
</protein>
<dbReference type="InterPro" id="IPR002110">
    <property type="entry name" value="Ankyrin_rpt"/>
</dbReference>
<evidence type="ECO:0000256" key="2">
    <source>
        <dbReference type="ARBA" id="ARBA00023043"/>
    </source>
</evidence>
<feature type="repeat" description="ANK" evidence="3">
    <location>
        <begin position="948"/>
        <end position="973"/>
    </location>
</feature>
<dbReference type="InterPro" id="IPR036770">
    <property type="entry name" value="Ankyrin_rpt-contain_sf"/>
</dbReference>
<gene>
    <name evidence="5" type="ORF">HYFRA_00009482</name>
</gene>
<name>A0A9N9KX74_9HELO</name>
<feature type="repeat" description="ANK" evidence="3">
    <location>
        <begin position="875"/>
        <end position="910"/>
    </location>
</feature>
<dbReference type="PROSITE" id="PS50088">
    <property type="entry name" value="ANK_REPEAT"/>
    <property type="match status" value="3"/>
</dbReference>